<dbReference type="AlphaFoldDB" id="A0A382W3I5"/>
<dbReference type="PROSITE" id="PS00491">
    <property type="entry name" value="PROLINE_PEPTIDASE"/>
    <property type="match status" value="1"/>
</dbReference>
<dbReference type="GO" id="GO:0046872">
    <property type="term" value="F:metal ion binding"/>
    <property type="evidence" value="ECO:0007669"/>
    <property type="project" value="UniProtKB-KW"/>
</dbReference>
<evidence type="ECO:0000256" key="2">
    <source>
        <dbReference type="ARBA" id="ARBA00022801"/>
    </source>
</evidence>
<gene>
    <name evidence="5" type="ORF">METZ01_LOCUS406226</name>
</gene>
<dbReference type="EMBL" id="UINC01156769">
    <property type="protein sequence ID" value="SVD53372.1"/>
    <property type="molecule type" value="Genomic_DNA"/>
</dbReference>
<feature type="non-terminal residue" evidence="5">
    <location>
        <position position="276"/>
    </location>
</feature>
<evidence type="ECO:0000313" key="5">
    <source>
        <dbReference type="EMBL" id="SVD53372.1"/>
    </source>
</evidence>
<keyword evidence="2" id="KW-0378">Hydrolase</keyword>
<dbReference type="InterPro" id="IPR029149">
    <property type="entry name" value="Creatin/AminoP/Spt16_N"/>
</dbReference>
<feature type="domain" description="Creatinase N-terminal" evidence="4">
    <location>
        <begin position="3"/>
        <end position="105"/>
    </location>
</feature>
<dbReference type="Gene3D" id="3.90.230.10">
    <property type="entry name" value="Creatinase/methionine aminopeptidase superfamily"/>
    <property type="match status" value="1"/>
</dbReference>
<dbReference type="InterPro" id="IPR050659">
    <property type="entry name" value="Peptidase_M24B"/>
</dbReference>
<feature type="domain" description="Peptidase M24" evidence="3">
    <location>
        <begin position="113"/>
        <end position="275"/>
    </location>
</feature>
<reference evidence="5" key="1">
    <citation type="submission" date="2018-05" db="EMBL/GenBank/DDBJ databases">
        <authorList>
            <person name="Lanie J.A."/>
            <person name="Ng W.-L."/>
            <person name="Kazmierczak K.M."/>
            <person name="Andrzejewski T.M."/>
            <person name="Davidsen T.M."/>
            <person name="Wayne K.J."/>
            <person name="Tettelin H."/>
            <person name="Glass J.I."/>
            <person name="Rusch D."/>
            <person name="Podicherti R."/>
            <person name="Tsui H.-C.T."/>
            <person name="Winkler M.E."/>
        </authorList>
    </citation>
    <scope>NUCLEOTIDE SEQUENCE</scope>
</reference>
<organism evidence="5">
    <name type="scientific">marine metagenome</name>
    <dbReference type="NCBI Taxonomy" id="408172"/>
    <lineage>
        <taxon>unclassified sequences</taxon>
        <taxon>metagenomes</taxon>
        <taxon>ecological metagenomes</taxon>
    </lineage>
</organism>
<evidence type="ECO:0000256" key="1">
    <source>
        <dbReference type="ARBA" id="ARBA00022723"/>
    </source>
</evidence>
<dbReference type="InterPro" id="IPR000994">
    <property type="entry name" value="Pept_M24"/>
</dbReference>
<dbReference type="InterPro" id="IPR001131">
    <property type="entry name" value="Peptidase_M24B_aminopep-P_CS"/>
</dbReference>
<evidence type="ECO:0000259" key="3">
    <source>
        <dbReference type="Pfam" id="PF00557"/>
    </source>
</evidence>
<dbReference type="Pfam" id="PF00557">
    <property type="entry name" value="Peptidase_M24"/>
    <property type="match status" value="1"/>
</dbReference>
<accession>A0A382W3I5</accession>
<dbReference type="InterPro" id="IPR000587">
    <property type="entry name" value="Creatinase_N"/>
</dbReference>
<name>A0A382W3I5_9ZZZZ</name>
<dbReference type="GO" id="GO:0016787">
    <property type="term" value="F:hydrolase activity"/>
    <property type="evidence" value="ECO:0007669"/>
    <property type="project" value="UniProtKB-KW"/>
</dbReference>
<keyword evidence="1" id="KW-0479">Metal-binding</keyword>
<dbReference type="InterPro" id="IPR036005">
    <property type="entry name" value="Creatinase/aminopeptidase-like"/>
</dbReference>
<protein>
    <recommendedName>
        <fullName evidence="6">Peptidase M24 domain-containing protein</fullName>
    </recommendedName>
</protein>
<dbReference type="PANTHER" id="PTHR46112">
    <property type="entry name" value="AMINOPEPTIDASE"/>
    <property type="match status" value="1"/>
</dbReference>
<evidence type="ECO:0000259" key="4">
    <source>
        <dbReference type="Pfam" id="PF01321"/>
    </source>
</evidence>
<proteinExistence type="predicted"/>
<dbReference type="SUPFAM" id="SSF55920">
    <property type="entry name" value="Creatinase/aminopeptidase"/>
    <property type="match status" value="1"/>
</dbReference>
<sequence length="276" mass="30222">MVNVRYLSGFTGSNGFLLISGNNDFLFTDSRYIEQGREQTCDQITVSLSSGFSAIEEVSRLYSVTDVVFESDQLTYSEFKGMEKLLNPRVNLIPSEGVVEKVRSVKDKDEIDLIRKAAYLADEAVTFAIQESKPGKSEVEIAWVIEKFLRENGADGVAFDTIVATGANSAKPHHRAGSTTIKAGDSLVIDMGALLNGYRSDITRTVLVDGENEKFRRVYEVVLEAQITAIKAAKKGVLGKELDLVAREVIANHGFGQNFSHGLGHGVGLDVHEMPM</sequence>
<evidence type="ECO:0008006" key="6">
    <source>
        <dbReference type="Google" id="ProtNLM"/>
    </source>
</evidence>
<dbReference type="Pfam" id="PF01321">
    <property type="entry name" value="Creatinase_N"/>
    <property type="match status" value="1"/>
</dbReference>
<dbReference type="PANTHER" id="PTHR46112:SF3">
    <property type="entry name" value="AMINOPEPTIDASE YPDF"/>
    <property type="match status" value="1"/>
</dbReference>
<dbReference type="Gene3D" id="3.40.350.10">
    <property type="entry name" value="Creatinase/prolidase N-terminal domain"/>
    <property type="match status" value="1"/>
</dbReference>